<evidence type="ECO:0000313" key="2">
    <source>
        <dbReference type="WBParaSite" id="SSTP_0000750800.1"/>
    </source>
</evidence>
<sequence length="194" mass="22170">MGKEKKCNRIKISLNSSLKFRWNEEYNENPEILDILGEYLENNGFKKNKIVNKNKLEKETLSNNESFSIPYHIRSLKAVFGLKQVLKLLNENKLNCILLDSSLVSHPAISTVFGIKLNLPSKDRCPVYCIPNLSNSLSKKLNYSSISAIGFLTQDEELFSKLKSVLKESGIKINSKTEVITKEVKSKKERKKVF</sequence>
<name>A0A0K0EDE5_STRER</name>
<proteinExistence type="predicted"/>
<evidence type="ECO:0000313" key="1">
    <source>
        <dbReference type="Proteomes" id="UP000035681"/>
    </source>
</evidence>
<evidence type="ECO:0000313" key="3">
    <source>
        <dbReference type="WBParaSite" id="TCONS_00009505.p1"/>
    </source>
</evidence>
<keyword evidence="1" id="KW-1185">Reference proteome</keyword>
<dbReference type="Proteomes" id="UP000035681">
    <property type="component" value="Unplaced"/>
</dbReference>
<organism evidence="2">
    <name type="scientific">Strongyloides stercoralis</name>
    <name type="common">Threadworm</name>
    <dbReference type="NCBI Taxonomy" id="6248"/>
    <lineage>
        <taxon>Eukaryota</taxon>
        <taxon>Metazoa</taxon>
        <taxon>Ecdysozoa</taxon>
        <taxon>Nematoda</taxon>
        <taxon>Chromadorea</taxon>
        <taxon>Rhabditida</taxon>
        <taxon>Tylenchina</taxon>
        <taxon>Panagrolaimomorpha</taxon>
        <taxon>Strongyloidoidea</taxon>
        <taxon>Strongyloididae</taxon>
        <taxon>Strongyloides</taxon>
    </lineage>
</organism>
<dbReference type="AlphaFoldDB" id="A0A0K0EDE5"/>
<dbReference type="WBParaSite" id="SSTP_0000750800.1">
    <property type="protein sequence ID" value="SSTP_0000750800.1"/>
    <property type="gene ID" value="SSTP_0000750800"/>
</dbReference>
<accession>A0A0K0EDE5</accession>
<dbReference type="WBParaSite" id="TCONS_00009505.p1">
    <property type="protein sequence ID" value="TCONS_00009505.p1"/>
    <property type="gene ID" value="XLOC_007309"/>
</dbReference>
<reference evidence="2" key="1">
    <citation type="submission" date="2015-08" db="UniProtKB">
        <authorList>
            <consortium name="WormBaseParasite"/>
        </authorList>
    </citation>
    <scope>IDENTIFICATION</scope>
</reference>
<protein>
    <submittedName>
        <fullName evidence="3">Ribosomal protein L7Ae/L30e/S12e/Gadd45 domain-containing protein</fullName>
    </submittedName>
    <submittedName>
        <fullName evidence="2">Ribosomal_L7Ae domain-containing protein</fullName>
    </submittedName>
</protein>